<comment type="caution">
    <text evidence="14">The sequence shown here is derived from an EMBL/GenBank/DDBJ whole genome shotgun (WGS) entry which is preliminary data.</text>
</comment>
<evidence type="ECO:0000256" key="9">
    <source>
        <dbReference type="RuleBase" id="RU003945"/>
    </source>
</evidence>
<evidence type="ECO:0000256" key="10">
    <source>
        <dbReference type="SAM" id="MobiDB-lite"/>
    </source>
</evidence>
<evidence type="ECO:0000256" key="12">
    <source>
        <dbReference type="SAM" id="SignalP"/>
    </source>
</evidence>
<evidence type="ECO:0000256" key="6">
    <source>
        <dbReference type="ARBA" id="ARBA00022989"/>
    </source>
</evidence>
<evidence type="ECO:0000256" key="8">
    <source>
        <dbReference type="ARBA" id="ARBA00023186"/>
    </source>
</evidence>
<evidence type="ECO:0000256" key="7">
    <source>
        <dbReference type="ARBA" id="ARBA00023136"/>
    </source>
</evidence>
<dbReference type="PANTHER" id="PTHR12428">
    <property type="entry name" value="OXA1"/>
    <property type="match status" value="1"/>
</dbReference>
<feature type="chain" id="PRO_5047461687" evidence="12">
    <location>
        <begin position="28"/>
        <end position="326"/>
    </location>
</feature>
<dbReference type="InterPro" id="IPR001708">
    <property type="entry name" value="YidC/ALB3/OXA1/COX18"/>
</dbReference>
<keyword evidence="2" id="KW-0813">Transport</keyword>
<keyword evidence="15" id="KW-1185">Reference proteome</keyword>
<feature type="transmembrane region" description="Helical" evidence="11">
    <location>
        <begin position="68"/>
        <end position="87"/>
    </location>
</feature>
<evidence type="ECO:0000256" key="3">
    <source>
        <dbReference type="ARBA" id="ARBA00022475"/>
    </source>
</evidence>
<feature type="signal peptide" evidence="12">
    <location>
        <begin position="1"/>
        <end position="27"/>
    </location>
</feature>
<dbReference type="InterPro" id="IPR028055">
    <property type="entry name" value="YidC/Oxa/ALB_C"/>
</dbReference>
<evidence type="ECO:0000259" key="13">
    <source>
        <dbReference type="Pfam" id="PF02096"/>
    </source>
</evidence>
<gene>
    <name evidence="14" type="primary">yidC</name>
    <name evidence="14" type="ORF">ACFQHW_10750</name>
</gene>
<evidence type="ECO:0000256" key="2">
    <source>
        <dbReference type="ARBA" id="ARBA00022448"/>
    </source>
</evidence>
<name>A0ABW1US68_9LACO</name>
<evidence type="ECO:0000313" key="15">
    <source>
        <dbReference type="Proteomes" id="UP001596310"/>
    </source>
</evidence>
<keyword evidence="5" id="KW-0653">Protein transport</keyword>
<comment type="similarity">
    <text evidence="9">Belongs to the OXA1/ALB3/YidC family.</text>
</comment>
<keyword evidence="12" id="KW-0732">Signal</keyword>
<feature type="compositionally biased region" description="Basic and acidic residues" evidence="10">
    <location>
        <begin position="316"/>
        <end position="326"/>
    </location>
</feature>
<evidence type="ECO:0000256" key="11">
    <source>
        <dbReference type="SAM" id="Phobius"/>
    </source>
</evidence>
<dbReference type="Proteomes" id="UP001596310">
    <property type="component" value="Unassembled WGS sequence"/>
</dbReference>
<dbReference type="EMBL" id="JBHSSM010000023">
    <property type="protein sequence ID" value="MFC6316041.1"/>
    <property type="molecule type" value="Genomic_DNA"/>
</dbReference>
<evidence type="ECO:0000256" key="5">
    <source>
        <dbReference type="ARBA" id="ARBA00022927"/>
    </source>
</evidence>
<feature type="transmembrane region" description="Helical" evidence="11">
    <location>
        <begin position="140"/>
        <end position="165"/>
    </location>
</feature>
<sequence>MKNKRQVLQLGGLSAALLLLLSGCANAATYTNAKPPSSGLYGLIYKYLATPMQSMIQWFGDLIGGSNSFGWGVILITLAVQLILLPLRLNQMQKSTKQTEKMKAVKPQIDLIQSYRSKATQAEAAQLSQLTMKVYQENHLSMTGGMGCLPLLLQLPIMAGLYEAVQFSPEIAKATFFGISLGQRSILIAVIATLLYAVQSGLSIVITPKEQRRQMMTMMIISPAMTFFISIVAPAGLGLYFFATAIIGVVQQLITNYVITPKIRREVDTDLKEHPIVTVVSEATFADWRVNQSQTAPEVQASHESNRARNAGKQQRRNDSSDGDRD</sequence>
<keyword evidence="4 9" id="KW-0812">Transmembrane</keyword>
<dbReference type="PROSITE" id="PS51257">
    <property type="entry name" value="PROKAR_LIPOPROTEIN"/>
    <property type="match status" value="1"/>
</dbReference>
<reference evidence="15" key="1">
    <citation type="journal article" date="2019" name="Int. J. Syst. Evol. Microbiol.">
        <title>The Global Catalogue of Microorganisms (GCM) 10K type strain sequencing project: providing services to taxonomists for standard genome sequencing and annotation.</title>
        <authorList>
            <consortium name="The Broad Institute Genomics Platform"/>
            <consortium name="The Broad Institute Genome Sequencing Center for Infectious Disease"/>
            <person name="Wu L."/>
            <person name="Ma J."/>
        </authorList>
    </citation>
    <scope>NUCLEOTIDE SEQUENCE [LARGE SCALE GENOMIC DNA]</scope>
    <source>
        <strain evidence="15">CCM 8897</strain>
    </source>
</reference>
<keyword evidence="8" id="KW-0143">Chaperone</keyword>
<dbReference type="InterPro" id="IPR047196">
    <property type="entry name" value="YidC_ALB_C"/>
</dbReference>
<dbReference type="CDD" id="cd20070">
    <property type="entry name" value="5TM_YidC_Alb3"/>
    <property type="match status" value="1"/>
</dbReference>
<feature type="transmembrane region" description="Helical" evidence="11">
    <location>
        <begin position="185"/>
        <end position="206"/>
    </location>
</feature>
<evidence type="ECO:0000313" key="14">
    <source>
        <dbReference type="EMBL" id="MFC6316041.1"/>
    </source>
</evidence>
<proteinExistence type="inferred from homology"/>
<protein>
    <submittedName>
        <fullName evidence="14">Membrane protein insertase YidC</fullName>
    </submittedName>
</protein>
<organism evidence="14 15">
    <name type="scientific">Lapidilactobacillus achengensis</name>
    <dbReference type="NCBI Taxonomy" id="2486000"/>
    <lineage>
        <taxon>Bacteria</taxon>
        <taxon>Bacillati</taxon>
        <taxon>Bacillota</taxon>
        <taxon>Bacilli</taxon>
        <taxon>Lactobacillales</taxon>
        <taxon>Lactobacillaceae</taxon>
        <taxon>Lapidilactobacillus</taxon>
    </lineage>
</organism>
<dbReference type="RefSeq" id="WP_125601043.1">
    <property type="nucleotide sequence ID" value="NZ_JBHSSM010000023.1"/>
</dbReference>
<dbReference type="PANTHER" id="PTHR12428:SF65">
    <property type="entry name" value="CYTOCHROME C OXIDASE ASSEMBLY PROTEIN COX18, MITOCHONDRIAL"/>
    <property type="match status" value="1"/>
</dbReference>
<keyword evidence="6 11" id="KW-1133">Transmembrane helix</keyword>
<evidence type="ECO:0000256" key="1">
    <source>
        <dbReference type="ARBA" id="ARBA00004651"/>
    </source>
</evidence>
<dbReference type="NCBIfam" id="TIGR03592">
    <property type="entry name" value="yidC_oxa1_cterm"/>
    <property type="match status" value="1"/>
</dbReference>
<feature type="domain" description="Membrane insertase YidC/Oxa/ALB C-terminal" evidence="13">
    <location>
        <begin position="69"/>
        <end position="256"/>
    </location>
</feature>
<comment type="subcellular location">
    <subcellularLocation>
        <location evidence="1">Cell membrane</location>
        <topology evidence="1">Multi-pass membrane protein</topology>
    </subcellularLocation>
    <subcellularLocation>
        <location evidence="9">Membrane</location>
        <topology evidence="9">Multi-pass membrane protein</topology>
    </subcellularLocation>
</comment>
<keyword evidence="3" id="KW-1003">Cell membrane</keyword>
<keyword evidence="7 11" id="KW-0472">Membrane</keyword>
<evidence type="ECO:0000256" key="4">
    <source>
        <dbReference type="ARBA" id="ARBA00022692"/>
    </source>
</evidence>
<dbReference type="Pfam" id="PF02096">
    <property type="entry name" value="60KD_IMP"/>
    <property type="match status" value="1"/>
</dbReference>
<accession>A0ABW1US68</accession>
<feature type="region of interest" description="Disordered" evidence="10">
    <location>
        <begin position="293"/>
        <end position="326"/>
    </location>
</feature>